<feature type="transmembrane region" description="Helical" evidence="1">
    <location>
        <begin position="60"/>
        <end position="85"/>
    </location>
</feature>
<dbReference type="AlphaFoldDB" id="A0A918S927"/>
<keyword evidence="1" id="KW-1133">Transmembrane helix</keyword>
<comment type="caution">
    <text evidence="2">The sequence shown here is derived from an EMBL/GenBank/DDBJ whole genome shotgun (WGS) entry which is preliminary data.</text>
</comment>
<dbReference type="Pfam" id="PF04654">
    <property type="entry name" value="DUF599"/>
    <property type="match status" value="1"/>
</dbReference>
<name>A0A918S927_9HYPH</name>
<feature type="transmembrane region" description="Helical" evidence="1">
    <location>
        <begin position="106"/>
        <end position="128"/>
    </location>
</feature>
<dbReference type="InterPro" id="IPR006747">
    <property type="entry name" value="DUF599"/>
</dbReference>
<dbReference type="EMBL" id="BMZE01000002">
    <property type="protein sequence ID" value="GHA27157.1"/>
    <property type="molecule type" value="Genomic_DNA"/>
</dbReference>
<proteinExistence type="predicted"/>
<protein>
    <submittedName>
        <fullName evidence="2">Membrane protein</fullName>
    </submittedName>
</protein>
<feature type="transmembrane region" description="Helical" evidence="1">
    <location>
        <begin position="173"/>
        <end position="201"/>
    </location>
</feature>
<keyword evidence="3" id="KW-1185">Reference proteome</keyword>
<accession>A0A918S927</accession>
<sequence>MTLLASVFPLICYFAYNLTVPLIERKRPSLSVIMNIERRRWVANAAKRENPFDAILAGNIMSSVSFLASTAALLVLAVVAVFGQLSSLMSALDTIAIDRVYSSGEVVLHLVVMLAMFVLAFFAFTLALRQFNHFCILLGAIDHAYPPSDAEVEAIAQINSLGAQNFNAGVRAYYFSVATVAWFAAEWLSIVTCIATILILIHREFFSSAHRVAASAAVLASRQSRLREKKETDPA</sequence>
<keyword evidence="1" id="KW-0472">Membrane</keyword>
<keyword evidence="1" id="KW-0812">Transmembrane</keyword>
<reference evidence="2" key="1">
    <citation type="journal article" date="2014" name="Int. J. Syst. Evol. Microbiol.">
        <title>Complete genome sequence of Corynebacterium casei LMG S-19264T (=DSM 44701T), isolated from a smear-ripened cheese.</title>
        <authorList>
            <consortium name="US DOE Joint Genome Institute (JGI-PGF)"/>
            <person name="Walter F."/>
            <person name="Albersmeier A."/>
            <person name="Kalinowski J."/>
            <person name="Ruckert C."/>
        </authorList>
    </citation>
    <scope>NUCLEOTIDE SEQUENCE</scope>
    <source>
        <strain evidence="2">KCTC 32437</strain>
    </source>
</reference>
<dbReference type="RefSeq" id="WP_189425884.1">
    <property type="nucleotide sequence ID" value="NZ_BMZE01000002.1"/>
</dbReference>
<evidence type="ECO:0000313" key="3">
    <source>
        <dbReference type="Proteomes" id="UP000646579"/>
    </source>
</evidence>
<reference evidence="2" key="2">
    <citation type="submission" date="2020-09" db="EMBL/GenBank/DDBJ databases">
        <authorList>
            <person name="Sun Q."/>
            <person name="Kim S."/>
        </authorList>
    </citation>
    <scope>NUCLEOTIDE SEQUENCE</scope>
    <source>
        <strain evidence="2">KCTC 32437</strain>
    </source>
</reference>
<evidence type="ECO:0000256" key="1">
    <source>
        <dbReference type="SAM" id="Phobius"/>
    </source>
</evidence>
<dbReference type="PANTHER" id="PTHR31881:SF6">
    <property type="entry name" value="OS09G0494600 PROTEIN"/>
    <property type="match status" value="1"/>
</dbReference>
<dbReference type="PANTHER" id="PTHR31881">
    <property type="match status" value="1"/>
</dbReference>
<dbReference type="Proteomes" id="UP000646579">
    <property type="component" value="Unassembled WGS sequence"/>
</dbReference>
<evidence type="ECO:0000313" key="2">
    <source>
        <dbReference type="EMBL" id="GHA27157.1"/>
    </source>
</evidence>
<organism evidence="2 3">
    <name type="scientific">Devosia pacifica</name>
    <dbReference type="NCBI Taxonomy" id="1335967"/>
    <lineage>
        <taxon>Bacteria</taxon>
        <taxon>Pseudomonadati</taxon>
        <taxon>Pseudomonadota</taxon>
        <taxon>Alphaproteobacteria</taxon>
        <taxon>Hyphomicrobiales</taxon>
        <taxon>Devosiaceae</taxon>
        <taxon>Devosia</taxon>
    </lineage>
</organism>
<gene>
    <name evidence="2" type="ORF">GCM10007989_23730</name>
</gene>